<keyword evidence="1" id="KW-0732">Signal</keyword>
<dbReference type="Proteomes" id="UP000663855">
    <property type="component" value="Unassembled WGS sequence"/>
</dbReference>
<evidence type="ECO:0000256" key="1">
    <source>
        <dbReference type="SAM" id="SignalP"/>
    </source>
</evidence>
<reference evidence="2" key="1">
    <citation type="submission" date="2021-02" db="EMBL/GenBank/DDBJ databases">
        <authorList>
            <person name="Nowell W R."/>
        </authorList>
    </citation>
    <scope>NUCLEOTIDE SEQUENCE</scope>
</reference>
<protein>
    <submittedName>
        <fullName evidence="2">Uncharacterized protein</fullName>
    </submittedName>
</protein>
<feature type="signal peptide" evidence="1">
    <location>
        <begin position="1"/>
        <end position="19"/>
    </location>
</feature>
<feature type="chain" id="PRO_5032668341" evidence="1">
    <location>
        <begin position="20"/>
        <end position="336"/>
    </location>
</feature>
<evidence type="ECO:0000313" key="2">
    <source>
        <dbReference type="EMBL" id="CAF0982655.1"/>
    </source>
</evidence>
<gene>
    <name evidence="2" type="ORF">CJN711_LOCUS1436</name>
</gene>
<accession>A0A814FGE7</accession>
<name>A0A814FGE7_9BILA</name>
<dbReference type="AlphaFoldDB" id="A0A814FGE7"/>
<sequence>MNRLVRRLAFFRVACTCCARIIQDDDGGGVDAVSDLVYGWLNLNSRFDTIVHSCPIRQVCNKPKWLWRSQRWFAWSYPTDAELLQHFASQVVSLEIHQHLTLSGVNKINILQYPNLRRLTIRRTTTSQVNAIQVNNFPYLEYLTLSATENISFNFLCQFKLLRSCDLGSIQIDDQDTCSSSSIGPLILHLRHHLPQLISFKVSKDPIDIDRCGVVSTLLPSLSPDQRIRCHLNLFGRSNFNFEQFQRALWKLNSCRLSYSLTYYLRWHSLPDFDHIRQLSLFHQIRPGPCNSDKCHTYNLTWTIVHENFQNKIDSGDKIHSFDVIRELHDQYMKLK</sequence>
<proteinExistence type="predicted"/>
<evidence type="ECO:0000313" key="3">
    <source>
        <dbReference type="Proteomes" id="UP000663855"/>
    </source>
</evidence>
<comment type="caution">
    <text evidence="2">The sequence shown here is derived from an EMBL/GenBank/DDBJ whole genome shotgun (WGS) entry which is preliminary data.</text>
</comment>
<organism evidence="2 3">
    <name type="scientific">Rotaria magnacalcarata</name>
    <dbReference type="NCBI Taxonomy" id="392030"/>
    <lineage>
        <taxon>Eukaryota</taxon>
        <taxon>Metazoa</taxon>
        <taxon>Spiralia</taxon>
        <taxon>Gnathifera</taxon>
        <taxon>Rotifera</taxon>
        <taxon>Eurotatoria</taxon>
        <taxon>Bdelloidea</taxon>
        <taxon>Philodinida</taxon>
        <taxon>Philodinidae</taxon>
        <taxon>Rotaria</taxon>
    </lineage>
</organism>
<dbReference type="EMBL" id="CAJNOV010000098">
    <property type="protein sequence ID" value="CAF0982655.1"/>
    <property type="molecule type" value="Genomic_DNA"/>
</dbReference>